<keyword evidence="7" id="KW-1133">Transmembrane helix</keyword>
<proteinExistence type="predicted"/>
<dbReference type="Gene3D" id="3.30.565.10">
    <property type="entry name" value="Histidine kinase-like ATPase, C-terminal domain"/>
    <property type="match status" value="1"/>
</dbReference>
<evidence type="ECO:0000313" key="10">
    <source>
        <dbReference type="Proteomes" id="UP000773462"/>
    </source>
</evidence>
<keyword evidence="3" id="KW-0597">Phosphoprotein</keyword>
<feature type="transmembrane region" description="Helical" evidence="7">
    <location>
        <begin position="14"/>
        <end position="36"/>
    </location>
</feature>
<dbReference type="PANTHER" id="PTHR34220:SF7">
    <property type="entry name" value="SENSOR HISTIDINE KINASE YPDA"/>
    <property type="match status" value="1"/>
</dbReference>
<keyword evidence="4 9" id="KW-0808">Transferase</keyword>
<accession>A0ABS4NUD3</accession>
<dbReference type="GO" id="GO:0004673">
    <property type="term" value="F:protein histidine kinase activity"/>
    <property type="evidence" value="ECO:0007669"/>
    <property type="project" value="UniProtKB-EC"/>
</dbReference>
<protein>
    <submittedName>
        <fullName evidence="9">Two-component system sensor histidine kinase YesM</fullName>
        <ecNumber evidence="9">2.7.13.3</ecNumber>
    </submittedName>
</protein>
<keyword evidence="2" id="KW-1003">Cell membrane</keyword>
<dbReference type="InterPro" id="IPR010559">
    <property type="entry name" value="Sig_transdc_His_kin_internal"/>
</dbReference>
<dbReference type="RefSeq" id="WP_209875810.1">
    <property type="nucleotide sequence ID" value="NZ_JAGGLV010000012.1"/>
</dbReference>
<dbReference type="CDD" id="cd06225">
    <property type="entry name" value="HAMP"/>
    <property type="match status" value="1"/>
</dbReference>
<evidence type="ECO:0000313" key="9">
    <source>
        <dbReference type="EMBL" id="MBP2113671.1"/>
    </source>
</evidence>
<evidence type="ECO:0000256" key="1">
    <source>
        <dbReference type="ARBA" id="ARBA00004651"/>
    </source>
</evidence>
<comment type="caution">
    <text evidence="9">The sequence shown here is derived from an EMBL/GenBank/DDBJ whole genome shotgun (WGS) entry which is preliminary data.</text>
</comment>
<keyword evidence="7" id="KW-0812">Transmembrane</keyword>
<reference evidence="9 10" key="1">
    <citation type="submission" date="2021-03" db="EMBL/GenBank/DDBJ databases">
        <title>Genomic Encyclopedia of Type Strains, Phase IV (KMG-IV): sequencing the most valuable type-strain genomes for metagenomic binning, comparative biology and taxonomic classification.</title>
        <authorList>
            <person name="Goeker M."/>
        </authorList>
    </citation>
    <scope>NUCLEOTIDE SEQUENCE [LARGE SCALE GENOMIC DNA]</scope>
    <source>
        <strain evidence="9 10">DSM 101953</strain>
    </source>
</reference>
<evidence type="ECO:0000256" key="6">
    <source>
        <dbReference type="ARBA" id="ARBA00023136"/>
    </source>
</evidence>
<evidence type="ECO:0000256" key="3">
    <source>
        <dbReference type="ARBA" id="ARBA00022553"/>
    </source>
</evidence>
<evidence type="ECO:0000256" key="4">
    <source>
        <dbReference type="ARBA" id="ARBA00022679"/>
    </source>
</evidence>
<name>A0ABS4NUD3_9BACL</name>
<dbReference type="Proteomes" id="UP000773462">
    <property type="component" value="Unassembled WGS sequence"/>
</dbReference>
<keyword evidence="5 9" id="KW-0418">Kinase</keyword>
<dbReference type="InterPro" id="IPR036890">
    <property type="entry name" value="HATPase_C_sf"/>
</dbReference>
<dbReference type="Pfam" id="PF02518">
    <property type="entry name" value="HATPase_c"/>
    <property type="match status" value="1"/>
</dbReference>
<dbReference type="SUPFAM" id="SSF55874">
    <property type="entry name" value="ATPase domain of HSP90 chaperone/DNA topoisomerase II/histidine kinase"/>
    <property type="match status" value="1"/>
</dbReference>
<sequence length="580" mass="67266">MKLLNNIRLRNKMFLVYFLGVIAPIILTNVIFYNTITGNVKAQRIKDIDLAVEQIKNEFRLMVDQAVGLSSFFYADYKTNEVLDRNFTQTEDYVEAYDLYLRSTLNNYSPFSSSLQNKTIYVDNPTLLNSGNIGILSAEVRESVWYKEWMQEASSQPMFVRTQDAGGRFQSFSLLRRMDYFADRMVKEKLVKIDFKTIDLMEVFANLNVQGDVYLLGPEGRIEYTTNQAIDWQGKDRQLYASLKQEQLIDFEKEYGSISYLSGWRIVGTVNENEIIKEVLKSRYFILWSACLMMIVPTVIILIITRSINLRIIEILKHMKKVKTQQFQMIMHGESRDEIGQLTLEFNSMIMQIKALINDVYLTEIQKKSLELERRKAQLNALQSQINPHFLFNALETIRMRSLLKQENETAKIIQSMAMILRSSLTWNKEWVSVEEELGFILCFLDIQKYRFEDKLSYHIDVQPEAYACVVPKMVFLPFVENASIHGIEPLKKGGSIEIRISMEGDEVVFQVADNGIGMSSEQVDTLYGYLDMEGIIGERIGIQNVIYRVTMLYGRRAIFQVDSRPGEGTRIELRIPVHP</sequence>
<dbReference type="EMBL" id="JAGGLV010000012">
    <property type="protein sequence ID" value="MBP2113671.1"/>
    <property type="molecule type" value="Genomic_DNA"/>
</dbReference>
<organism evidence="9 10">
    <name type="scientific">Paenibacillus silagei</name>
    <dbReference type="NCBI Taxonomy" id="1670801"/>
    <lineage>
        <taxon>Bacteria</taxon>
        <taxon>Bacillati</taxon>
        <taxon>Bacillota</taxon>
        <taxon>Bacilli</taxon>
        <taxon>Bacillales</taxon>
        <taxon>Paenibacillaceae</taxon>
        <taxon>Paenibacillus</taxon>
    </lineage>
</organism>
<dbReference type="PANTHER" id="PTHR34220">
    <property type="entry name" value="SENSOR HISTIDINE KINASE YPDA"/>
    <property type="match status" value="1"/>
</dbReference>
<dbReference type="Pfam" id="PF06580">
    <property type="entry name" value="His_kinase"/>
    <property type="match status" value="1"/>
</dbReference>
<dbReference type="SMART" id="SM00304">
    <property type="entry name" value="HAMP"/>
    <property type="match status" value="1"/>
</dbReference>
<comment type="subcellular location">
    <subcellularLocation>
        <location evidence="1">Cell membrane</location>
        <topology evidence="1">Multi-pass membrane protein</topology>
    </subcellularLocation>
</comment>
<keyword evidence="10" id="KW-1185">Reference proteome</keyword>
<gene>
    <name evidence="9" type="ORF">J2Z70_003832</name>
</gene>
<dbReference type="InterPro" id="IPR050640">
    <property type="entry name" value="Bact_2-comp_sensor_kinase"/>
</dbReference>
<keyword evidence="6 7" id="KW-0472">Membrane</keyword>
<feature type="transmembrane region" description="Helical" evidence="7">
    <location>
        <begin position="285"/>
        <end position="304"/>
    </location>
</feature>
<evidence type="ECO:0000256" key="5">
    <source>
        <dbReference type="ARBA" id="ARBA00022777"/>
    </source>
</evidence>
<dbReference type="PROSITE" id="PS50885">
    <property type="entry name" value="HAMP"/>
    <property type="match status" value="1"/>
</dbReference>
<dbReference type="SUPFAM" id="SSF158472">
    <property type="entry name" value="HAMP domain-like"/>
    <property type="match status" value="1"/>
</dbReference>
<dbReference type="Gene3D" id="6.10.340.10">
    <property type="match status" value="1"/>
</dbReference>
<evidence type="ECO:0000256" key="2">
    <source>
        <dbReference type="ARBA" id="ARBA00022475"/>
    </source>
</evidence>
<dbReference type="InterPro" id="IPR003660">
    <property type="entry name" value="HAMP_dom"/>
</dbReference>
<dbReference type="EC" id="2.7.13.3" evidence="9"/>
<evidence type="ECO:0000259" key="8">
    <source>
        <dbReference type="PROSITE" id="PS50885"/>
    </source>
</evidence>
<dbReference type="InterPro" id="IPR003594">
    <property type="entry name" value="HATPase_dom"/>
</dbReference>
<feature type="domain" description="HAMP" evidence="8">
    <location>
        <begin position="306"/>
        <end position="358"/>
    </location>
</feature>
<evidence type="ECO:0000256" key="7">
    <source>
        <dbReference type="SAM" id="Phobius"/>
    </source>
</evidence>